<sequence>MKVLVTGAGGMLGTDIMHAFKEHNTLGLTKPELDITKIDQVTKTIGQYKPDLVINCAAYTKVDDCEINKDLAFKVNALGPRNLAIACQSQAAAIVHISTDYVFDGTANRPYTEFDSTKPLGVYGQSKFAGEQLIKSLMTRHFIIRTSWLYGANGPNFVETMLRLAKEYSEIKVVNDQQGSPTYTKDLAQAVVELIKTPAYGLYHLTNSGNCTWYQFAKEIFRIEGIDIKVNPCTTEAFPRPAPRPKYSVMENYFWKLHGRPPMRDYKEALKEYLDSRG</sequence>
<dbReference type="NCBIfam" id="TIGR01214">
    <property type="entry name" value="rmlD"/>
    <property type="match status" value="1"/>
</dbReference>
<organism evidence="3 4">
    <name type="scientific">Metallumcola ferriviriculae</name>
    <dbReference type="NCBI Taxonomy" id="3039180"/>
    <lineage>
        <taxon>Bacteria</taxon>
        <taxon>Bacillati</taxon>
        <taxon>Bacillota</taxon>
        <taxon>Clostridia</taxon>
        <taxon>Neomoorellales</taxon>
        <taxon>Desulfitibacteraceae</taxon>
        <taxon>Metallumcola</taxon>
    </lineage>
</organism>
<dbReference type="FunFam" id="3.40.50.720:FF:000159">
    <property type="entry name" value="dTDP-4-dehydrorhamnose reductase"/>
    <property type="match status" value="1"/>
</dbReference>
<dbReference type="GO" id="GO:0019305">
    <property type="term" value="P:dTDP-rhamnose biosynthetic process"/>
    <property type="evidence" value="ECO:0007669"/>
    <property type="project" value="TreeGrafter"/>
</dbReference>
<protein>
    <submittedName>
        <fullName evidence="3">dTDP-4-dehydrorhamnose reductase</fullName>
        <ecNumber evidence="3">1.1.1.133</ecNumber>
    </submittedName>
</protein>
<dbReference type="InterPro" id="IPR020904">
    <property type="entry name" value="Sc_DH/Rdtase_CS"/>
</dbReference>
<keyword evidence="3" id="KW-0560">Oxidoreductase</keyword>
<feature type="domain" description="RmlD-like substrate binding" evidence="2">
    <location>
        <begin position="1"/>
        <end position="275"/>
    </location>
</feature>
<dbReference type="AlphaFoldDB" id="A0AAU0UL49"/>
<evidence type="ECO:0000259" key="2">
    <source>
        <dbReference type="Pfam" id="PF04321"/>
    </source>
</evidence>
<dbReference type="EMBL" id="CP121694">
    <property type="protein sequence ID" value="WRO20894.1"/>
    <property type="molecule type" value="Genomic_DNA"/>
</dbReference>
<dbReference type="CDD" id="cd05254">
    <property type="entry name" value="dTDP_HR_like_SDR_e"/>
    <property type="match status" value="1"/>
</dbReference>
<dbReference type="EC" id="1.1.1.133" evidence="3"/>
<dbReference type="Gene3D" id="3.90.25.10">
    <property type="entry name" value="UDP-galactose 4-epimerase, domain 1"/>
    <property type="match status" value="1"/>
</dbReference>
<keyword evidence="4" id="KW-1185">Reference proteome</keyword>
<dbReference type="SUPFAM" id="SSF51735">
    <property type="entry name" value="NAD(P)-binding Rossmann-fold domains"/>
    <property type="match status" value="1"/>
</dbReference>
<dbReference type="InterPro" id="IPR029903">
    <property type="entry name" value="RmlD-like-bd"/>
</dbReference>
<dbReference type="RefSeq" id="WP_366923771.1">
    <property type="nucleotide sequence ID" value="NZ_CP121694.1"/>
</dbReference>
<gene>
    <name evidence="3" type="primary">rfbD</name>
    <name evidence="3" type="ORF">MFMK1_000684</name>
</gene>
<dbReference type="GO" id="GO:0008831">
    <property type="term" value="F:dTDP-4-dehydrorhamnose reductase activity"/>
    <property type="evidence" value="ECO:0007669"/>
    <property type="project" value="UniProtKB-EC"/>
</dbReference>
<dbReference type="InterPro" id="IPR036291">
    <property type="entry name" value="NAD(P)-bd_dom_sf"/>
</dbReference>
<comment type="similarity">
    <text evidence="1">Belongs to the dTDP-4-dehydrorhamnose reductase family.</text>
</comment>
<dbReference type="GO" id="GO:0005829">
    <property type="term" value="C:cytosol"/>
    <property type="evidence" value="ECO:0007669"/>
    <property type="project" value="TreeGrafter"/>
</dbReference>
<evidence type="ECO:0000313" key="3">
    <source>
        <dbReference type="EMBL" id="WRO20894.1"/>
    </source>
</evidence>
<name>A0AAU0UL49_9FIRM</name>
<accession>A0AAU0UL49</accession>
<dbReference type="Pfam" id="PF04321">
    <property type="entry name" value="RmlD_sub_bind"/>
    <property type="match status" value="1"/>
</dbReference>
<reference evidence="3 4" key="1">
    <citation type="submission" date="2023-04" db="EMBL/GenBank/DDBJ databases">
        <authorList>
            <person name="Hsu D."/>
        </authorList>
    </citation>
    <scope>NUCLEOTIDE SEQUENCE [LARGE SCALE GENOMIC DNA]</scope>
    <source>
        <strain evidence="3 4">MK1</strain>
    </source>
</reference>
<dbReference type="KEGG" id="dbc:MFMK1_000684"/>
<proteinExistence type="inferred from homology"/>
<evidence type="ECO:0000256" key="1">
    <source>
        <dbReference type="ARBA" id="ARBA00010944"/>
    </source>
</evidence>
<dbReference type="Proteomes" id="UP001329915">
    <property type="component" value="Chromosome"/>
</dbReference>
<dbReference type="PROSITE" id="PS00061">
    <property type="entry name" value="ADH_SHORT"/>
    <property type="match status" value="1"/>
</dbReference>
<dbReference type="Gene3D" id="3.40.50.720">
    <property type="entry name" value="NAD(P)-binding Rossmann-like Domain"/>
    <property type="match status" value="1"/>
</dbReference>
<dbReference type="PANTHER" id="PTHR10491:SF4">
    <property type="entry name" value="METHIONINE ADENOSYLTRANSFERASE 2 SUBUNIT BETA"/>
    <property type="match status" value="1"/>
</dbReference>
<dbReference type="PANTHER" id="PTHR10491">
    <property type="entry name" value="DTDP-4-DEHYDRORHAMNOSE REDUCTASE"/>
    <property type="match status" value="1"/>
</dbReference>
<dbReference type="InterPro" id="IPR005913">
    <property type="entry name" value="dTDP_dehydrorham_reduct"/>
</dbReference>
<evidence type="ECO:0000313" key="4">
    <source>
        <dbReference type="Proteomes" id="UP001329915"/>
    </source>
</evidence>